<evidence type="ECO:0000256" key="7">
    <source>
        <dbReference type="SAM" id="SignalP"/>
    </source>
</evidence>
<evidence type="ECO:0000256" key="5">
    <source>
        <dbReference type="ARBA" id="ARBA00023157"/>
    </source>
</evidence>
<dbReference type="SMART" id="SM00076">
    <property type="entry name" value="IFabd"/>
    <property type="match status" value="1"/>
</dbReference>
<dbReference type="GO" id="GO:0005615">
    <property type="term" value="C:extracellular space"/>
    <property type="evidence" value="ECO:0007669"/>
    <property type="project" value="UniProtKB-KW"/>
</dbReference>
<keyword evidence="4 6" id="KW-0051">Antiviral defense</keyword>
<dbReference type="AlphaFoldDB" id="A0A5P9K663"/>
<comment type="subcellular location">
    <subcellularLocation>
        <location evidence="1">Secreted</location>
    </subcellularLocation>
</comment>
<accession>A0A5P9K663</accession>
<dbReference type="GO" id="GO:0005125">
    <property type="term" value="F:cytokine activity"/>
    <property type="evidence" value="ECO:0007669"/>
    <property type="project" value="UniProtKB-KW"/>
</dbReference>
<keyword evidence="7" id="KW-0732">Signal</keyword>
<dbReference type="SMR" id="A0A5P9K663"/>
<dbReference type="Pfam" id="PF00143">
    <property type="entry name" value="Interferon"/>
    <property type="match status" value="1"/>
</dbReference>
<name>A0A5P9K663_LEPOC</name>
<keyword evidence="5" id="KW-1015">Disulfide bond</keyword>
<evidence type="ECO:0000256" key="3">
    <source>
        <dbReference type="ARBA" id="ARBA00022525"/>
    </source>
</evidence>
<dbReference type="GO" id="GO:0005126">
    <property type="term" value="F:cytokine receptor binding"/>
    <property type="evidence" value="ECO:0007669"/>
    <property type="project" value="InterPro"/>
</dbReference>
<dbReference type="Gene3D" id="1.20.1250.10">
    <property type="match status" value="1"/>
</dbReference>
<organism evidence="8">
    <name type="scientific">Lepisosteus oculatus</name>
    <name type="common">Spotted gar</name>
    <dbReference type="NCBI Taxonomy" id="7918"/>
    <lineage>
        <taxon>Eukaryota</taxon>
        <taxon>Metazoa</taxon>
        <taxon>Chordata</taxon>
        <taxon>Craniata</taxon>
        <taxon>Vertebrata</taxon>
        <taxon>Euteleostomi</taxon>
        <taxon>Actinopterygii</taxon>
        <taxon>Neopterygii</taxon>
        <taxon>Holostei</taxon>
        <taxon>Semionotiformes</taxon>
        <taxon>Lepisosteidae</taxon>
        <taxon>Lepisosteus</taxon>
    </lineage>
</organism>
<feature type="chain" id="PRO_5024416188" evidence="7">
    <location>
        <begin position="21"/>
        <end position="189"/>
    </location>
</feature>
<dbReference type="SUPFAM" id="SSF47266">
    <property type="entry name" value="4-helical cytokines"/>
    <property type="match status" value="1"/>
</dbReference>
<dbReference type="PANTHER" id="PTHR11691">
    <property type="entry name" value="TYPE I INTERFERON"/>
    <property type="match status" value="1"/>
</dbReference>
<protein>
    <submittedName>
        <fullName evidence="8">IFNc1</fullName>
    </submittedName>
</protein>
<keyword evidence="2 6" id="KW-0202">Cytokine</keyword>
<dbReference type="PRINTS" id="PR00266">
    <property type="entry name" value="INTERFERONAB"/>
</dbReference>
<sequence length="189" mass="21897">MALKGFLWLCVVFCLSQAWAMPTRCAFREHLIEVSLNLLKDMGGHFPRECIKDNVLITFPAEVLTDGSQNENIQPVVYETLRSVNTLFQSEGRPSTWDQRKLEDFQSVVFRQVSDFKKCALRNRTRRETSSANNSTVQLKTYFKKMGRFLEEKNYSSCAWEITRQKLIQAIQAILEKQHAVGALNVEHY</sequence>
<dbReference type="EMBL" id="MN267412">
    <property type="protein sequence ID" value="QFU19637.1"/>
    <property type="molecule type" value="mRNA"/>
</dbReference>
<dbReference type="InterPro" id="IPR009079">
    <property type="entry name" value="4_helix_cytokine-like_core"/>
</dbReference>
<dbReference type="GO" id="GO:0051607">
    <property type="term" value="P:defense response to virus"/>
    <property type="evidence" value="ECO:0007669"/>
    <property type="project" value="UniProtKB-KW"/>
</dbReference>
<evidence type="ECO:0000313" key="8">
    <source>
        <dbReference type="EMBL" id="QFU19637.1"/>
    </source>
</evidence>
<evidence type="ECO:0000256" key="6">
    <source>
        <dbReference type="RuleBase" id="RU000436"/>
    </source>
</evidence>
<proteinExistence type="evidence at transcript level"/>
<feature type="signal peptide" evidence="7">
    <location>
        <begin position="1"/>
        <end position="20"/>
    </location>
</feature>
<dbReference type="InterPro" id="IPR000471">
    <property type="entry name" value="Interferon_alpha/beta/delta"/>
</dbReference>
<evidence type="ECO:0000256" key="2">
    <source>
        <dbReference type="ARBA" id="ARBA00022514"/>
    </source>
</evidence>
<dbReference type="PANTHER" id="PTHR11691:SF62">
    <property type="entry name" value="INTERFERON PHI 2-RELATED"/>
    <property type="match status" value="1"/>
</dbReference>
<keyword evidence="3" id="KW-0964">Secreted</keyword>
<comment type="similarity">
    <text evidence="6">Belongs to the alpha/beta interferon family.</text>
</comment>
<reference evidence="8" key="1">
    <citation type="journal article" date="2019" name="Fish Shellfish Immunol.">
        <title>Evolution of IFN subgroups in bony fish - 1:Group I-III IFN exist in early ray-finned fish, with group II IFN subgroups present in the Holostean spotted gar, Lepisosteus oculatus.</title>
        <authorList>
            <person name="Liu F."/>
            <person name="Bols N.C."/>
            <person name="Pham P.H."/>
            <person name="Secombes C.J."/>
            <person name="Zou J."/>
        </authorList>
    </citation>
    <scope>NUCLEOTIDE SEQUENCE</scope>
</reference>
<evidence type="ECO:0000256" key="1">
    <source>
        <dbReference type="ARBA" id="ARBA00004613"/>
    </source>
</evidence>
<evidence type="ECO:0000256" key="4">
    <source>
        <dbReference type="ARBA" id="ARBA00023118"/>
    </source>
</evidence>